<dbReference type="STRING" id="6216.A0A0R3SPH5"/>
<evidence type="ECO:0000256" key="5">
    <source>
        <dbReference type="ARBA" id="ARBA00048017"/>
    </source>
</evidence>
<sequence>REKEDLDNDDGAFNPDLTHQIFGQSEIIFGYKDLNIVISYMAGCLATLVEIEYSGKIPPSLAEGVEPDDILRALEESYPAGFTTDRAEFLKEFENDLKFKPYGSLEKSYTIGEGENSREFEIYYVDVQSPDFVEFTKYLKRMEPFLLFFIDEASFVILDDDWSFHVVYEKFKSPSSPNARYAFVGYASVYFFYAYPENTRPRISQVLILPPFQKMGHCTRLLETVYDRVVPLLKTIDVTFEAPSDDLTRLRNYLDCKRCLTKSPDVLSILKRAQDFAILPSTNGVTKSNDLTDPPSAKRRRLLKGDLSSESESLETLNSAYMILLKKFTDMVRPRLKLSKFQSRRIFNILVYFVMSKSNPKGLDEFYKTVLHRTRIADRVSWESLLCCRI</sequence>
<organism evidence="9">
    <name type="scientific">Hymenolepis diminuta</name>
    <name type="common">Rat tapeworm</name>
    <dbReference type="NCBI Taxonomy" id="6216"/>
    <lineage>
        <taxon>Eukaryota</taxon>
        <taxon>Metazoa</taxon>
        <taxon>Spiralia</taxon>
        <taxon>Lophotrochozoa</taxon>
        <taxon>Platyhelminthes</taxon>
        <taxon>Cestoda</taxon>
        <taxon>Eucestoda</taxon>
        <taxon>Cyclophyllidea</taxon>
        <taxon>Hymenolepididae</taxon>
        <taxon>Hymenolepis</taxon>
    </lineage>
</organism>
<dbReference type="OrthoDB" id="10253098at2759"/>
<keyword evidence="4" id="KW-0012">Acyltransferase</keyword>
<dbReference type="GO" id="GO:0000781">
    <property type="term" value="C:chromosome, telomeric region"/>
    <property type="evidence" value="ECO:0007669"/>
    <property type="project" value="GOC"/>
</dbReference>
<dbReference type="EC" id="2.3.1.48" evidence="2"/>
<dbReference type="InterPro" id="IPR019467">
    <property type="entry name" value="Hat1_N"/>
</dbReference>
<dbReference type="Proteomes" id="UP000274504">
    <property type="component" value="Unassembled WGS sequence"/>
</dbReference>
<dbReference type="Pfam" id="PF10394">
    <property type="entry name" value="Hat1_N"/>
    <property type="match status" value="1"/>
</dbReference>
<evidence type="ECO:0000256" key="1">
    <source>
        <dbReference type="ARBA" id="ARBA00010543"/>
    </source>
</evidence>
<evidence type="ECO:0000256" key="2">
    <source>
        <dbReference type="ARBA" id="ARBA00013184"/>
    </source>
</evidence>
<dbReference type="GO" id="GO:0005634">
    <property type="term" value="C:nucleus"/>
    <property type="evidence" value="ECO:0007669"/>
    <property type="project" value="InterPro"/>
</dbReference>
<dbReference type="Gene3D" id="3.40.630.30">
    <property type="match status" value="1"/>
</dbReference>
<dbReference type="Gene3D" id="3.90.360.10">
    <property type="entry name" value="Histone acetyl transferase 1 (HAT1), N-terminal domain"/>
    <property type="match status" value="1"/>
</dbReference>
<dbReference type="InterPro" id="IPR016181">
    <property type="entry name" value="Acyl_CoA_acyltransferase"/>
</dbReference>
<dbReference type="InterPro" id="IPR017380">
    <property type="entry name" value="Hist_AcTrfase_B-typ_cat-su"/>
</dbReference>
<comment type="catalytic activity">
    <reaction evidence="5">
        <text>L-lysyl-[protein] + acetyl-CoA = N(6)-acetyl-L-lysyl-[protein] + CoA + H(+)</text>
        <dbReference type="Rhea" id="RHEA:45948"/>
        <dbReference type="Rhea" id="RHEA-COMP:9752"/>
        <dbReference type="Rhea" id="RHEA-COMP:10731"/>
        <dbReference type="ChEBI" id="CHEBI:15378"/>
        <dbReference type="ChEBI" id="CHEBI:29969"/>
        <dbReference type="ChEBI" id="CHEBI:57287"/>
        <dbReference type="ChEBI" id="CHEBI:57288"/>
        <dbReference type="ChEBI" id="CHEBI:61930"/>
        <dbReference type="EC" id="2.3.1.48"/>
    </reaction>
</comment>
<dbReference type="GO" id="GO:0004402">
    <property type="term" value="F:histone acetyltransferase activity"/>
    <property type="evidence" value="ECO:0007669"/>
    <property type="project" value="InterPro"/>
</dbReference>
<evidence type="ECO:0000313" key="8">
    <source>
        <dbReference type="Proteomes" id="UP000274504"/>
    </source>
</evidence>
<protein>
    <recommendedName>
        <fullName evidence="2">histone acetyltransferase</fullName>
        <ecNumber evidence="2">2.3.1.48</ecNumber>
    </recommendedName>
</protein>
<name>A0A0R3SPH5_HYMDI</name>
<proteinExistence type="inferred from homology"/>
<feature type="domain" description="Histone acetyl transferase HAT1 N-terminal" evidence="6">
    <location>
        <begin position="2"/>
        <end position="151"/>
    </location>
</feature>
<reference evidence="7 8" key="2">
    <citation type="submission" date="2018-11" db="EMBL/GenBank/DDBJ databases">
        <authorList>
            <consortium name="Pathogen Informatics"/>
        </authorList>
    </citation>
    <scope>NUCLEOTIDE SEQUENCE [LARGE SCALE GENOMIC DNA]</scope>
</reference>
<dbReference type="InterPro" id="IPR037113">
    <property type="entry name" value="Hat1_N_sf"/>
</dbReference>
<dbReference type="AlphaFoldDB" id="A0A0R3SPH5"/>
<evidence type="ECO:0000313" key="7">
    <source>
        <dbReference type="EMBL" id="VDL59180.1"/>
    </source>
</evidence>
<evidence type="ECO:0000256" key="4">
    <source>
        <dbReference type="ARBA" id="ARBA00023315"/>
    </source>
</evidence>
<dbReference type="PANTHER" id="PTHR12046">
    <property type="entry name" value="HISTONE ACETYLTRANSFERASE TYPE B CATALYTIC SUBUNIT"/>
    <property type="match status" value="1"/>
</dbReference>
<dbReference type="WBParaSite" id="HDID_0000686401-mRNA-1">
    <property type="protein sequence ID" value="HDID_0000686401-mRNA-1"/>
    <property type="gene ID" value="HDID_0000686401"/>
</dbReference>
<evidence type="ECO:0000256" key="3">
    <source>
        <dbReference type="ARBA" id="ARBA00022679"/>
    </source>
</evidence>
<reference evidence="9" key="1">
    <citation type="submission" date="2017-02" db="UniProtKB">
        <authorList>
            <consortium name="WormBaseParasite"/>
        </authorList>
    </citation>
    <scope>IDENTIFICATION</scope>
</reference>
<evidence type="ECO:0000259" key="6">
    <source>
        <dbReference type="Pfam" id="PF10394"/>
    </source>
</evidence>
<comment type="similarity">
    <text evidence="1">Belongs to the HAT1 family.</text>
</comment>
<dbReference type="EMBL" id="UYSG01010883">
    <property type="protein sequence ID" value="VDL59180.1"/>
    <property type="molecule type" value="Genomic_DNA"/>
</dbReference>
<dbReference type="GO" id="GO:0031509">
    <property type="term" value="P:subtelomeric heterochromatin formation"/>
    <property type="evidence" value="ECO:0007669"/>
    <property type="project" value="InterPro"/>
</dbReference>
<evidence type="ECO:0000313" key="9">
    <source>
        <dbReference type="WBParaSite" id="HDID_0000686401-mRNA-1"/>
    </source>
</evidence>
<gene>
    <name evidence="7" type="ORF">HDID_LOCUS6862</name>
</gene>
<keyword evidence="3" id="KW-0808">Transferase</keyword>
<dbReference type="SUPFAM" id="SSF55729">
    <property type="entry name" value="Acyl-CoA N-acyltransferases (Nat)"/>
    <property type="match status" value="1"/>
</dbReference>
<accession>A0A0R3SPH5</accession>